<dbReference type="Gene3D" id="2.60.40.3210">
    <property type="entry name" value="Zona pellucida, ZP-N domain"/>
    <property type="match status" value="1"/>
</dbReference>
<sequence>MRMMLPPSWLATHCLIVLCFAVPAIATTTVQTTSAAPGPCQPNPCIHGGDCSTDGVDAGSFKCHCKPGWVGDHCEHIVSPHLNCTSSYVELQISLSVLENLHLDPANIHLEDPSCHGSSSGDYLILRSNLKACGTTSEAHGDTIVYTNSAYGYVMGTRAKKLRIPMHCYIGSEGKVIASFAPRVVDKYSSGSFNLSMVLYTDQAFSQAVNAYPFEVDLGSPIYVEVLLNSFDNNLQLLLEKCKASPYTGAPDNASYIIVQSGCQVDTSYVTYTSGDDKRQRFSFQSVELNSSSQQVYLECNVRVCDKSDVNSRCRRGCVRSKRSVRDVRASGTHLEHNVDLSQGPISVRKRSTGSSSSVPVAAYAVPAALAGAAATALVIGLLIKLKCLPWISGAPYSFI</sequence>
<dbReference type="Pfam" id="PF00100">
    <property type="entry name" value="Zona_pellucida"/>
    <property type="match status" value="1"/>
</dbReference>
<dbReference type="Pfam" id="PF00008">
    <property type="entry name" value="EGF"/>
    <property type="match status" value="1"/>
</dbReference>
<gene>
    <name evidence="12" type="primary">LOC116944553</name>
</gene>
<evidence type="ECO:0000256" key="6">
    <source>
        <dbReference type="PROSITE-ProRule" id="PRU00076"/>
    </source>
</evidence>
<feature type="chain" id="PRO_5042610777" evidence="8">
    <location>
        <begin position="27"/>
        <end position="400"/>
    </location>
</feature>
<dbReference type="Gene3D" id="2.60.40.4100">
    <property type="entry name" value="Zona pellucida, ZP-C domain"/>
    <property type="match status" value="1"/>
</dbReference>
<keyword evidence="7" id="KW-0812">Transmembrane</keyword>
<dbReference type="InterPro" id="IPR048290">
    <property type="entry name" value="ZP_chr"/>
</dbReference>
<evidence type="ECO:0000256" key="7">
    <source>
        <dbReference type="SAM" id="Phobius"/>
    </source>
</evidence>
<proteinExistence type="predicted"/>
<keyword evidence="7" id="KW-0472">Membrane</keyword>
<comment type="caution">
    <text evidence="6">Lacks conserved residue(s) required for the propagation of feature annotation.</text>
</comment>
<keyword evidence="11" id="KW-1185">Reference proteome</keyword>
<feature type="signal peptide" evidence="8">
    <location>
        <begin position="1"/>
        <end position="26"/>
    </location>
</feature>
<keyword evidence="3" id="KW-0677">Repeat</keyword>
<evidence type="ECO:0000313" key="11">
    <source>
        <dbReference type="Proteomes" id="UP001318040"/>
    </source>
</evidence>
<dbReference type="InterPro" id="IPR042235">
    <property type="entry name" value="ZP-C_dom"/>
</dbReference>
<dbReference type="Proteomes" id="UP001318040">
    <property type="component" value="Chromosome 21"/>
</dbReference>
<keyword evidence="1 6" id="KW-0245">EGF-like domain</keyword>
<dbReference type="RefSeq" id="XP_032814134.1">
    <property type="nucleotide sequence ID" value="XM_032958243.1"/>
</dbReference>
<dbReference type="SMART" id="SM00241">
    <property type="entry name" value="ZP"/>
    <property type="match status" value="1"/>
</dbReference>
<dbReference type="InterPro" id="IPR001507">
    <property type="entry name" value="ZP_dom"/>
</dbReference>
<organism evidence="11 12">
    <name type="scientific">Petromyzon marinus</name>
    <name type="common">Sea lamprey</name>
    <dbReference type="NCBI Taxonomy" id="7757"/>
    <lineage>
        <taxon>Eukaryota</taxon>
        <taxon>Metazoa</taxon>
        <taxon>Chordata</taxon>
        <taxon>Craniata</taxon>
        <taxon>Vertebrata</taxon>
        <taxon>Cyclostomata</taxon>
        <taxon>Hyperoartia</taxon>
        <taxon>Petromyzontiformes</taxon>
        <taxon>Petromyzontidae</taxon>
        <taxon>Petromyzon</taxon>
    </lineage>
</organism>
<dbReference type="SUPFAM" id="SSF57196">
    <property type="entry name" value="EGF/Laminin"/>
    <property type="match status" value="1"/>
</dbReference>
<evidence type="ECO:0000313" key="12">
    <source>
        <dbReference type="RefSeq" id="XP_032814134.1"/>
    </source>
</evidence>
<keyword evidence="2 8" id="KW-0732">Signal</keyword>
<evidence type="ECO:0000256" key="2">
    <source>
        <dbReference type="ARBA" id="ARBA00022729"/>
    </source>
</evidence>
<feature type="transmembrane region" description="Helical" evidence="7">
    <location>
        <begin position="361"/>
        <end position="384"/>
    </location>
</feature>
<keyword evidence="4 6" id="KW-1015">Disulfide bond</keyword>
<evidence type="ECO:0000259" key="9">
    <source>
        <dbReference type="PROSITE" id="PS50026"/>
    </source>
</evidence>
<dbReference type="CDD" id="cd00054">
    <property type="entry name" value="EGF_CA"/>
    <property type="match status" value="1"/>
</dbReference>
<name>A0AAJ7TAC7_PETMA</name>
<keyword evidence="5" id="KW-0325">Glycoprotein</keyword>
<dbReference type="InterPro" id="IPR000742">
    <property type="entry name" value="EGF"/>
</dbReference>
<dbReference type="PANTHER" id="PTHR14002">
    <property type="entry name" value="ENDOGLIN/TGF-BETA RECEPTOR TYPE III"/>
    <property type="match status" value="1"/>
</dbReference>
<dbReference type="Gene3D" id="2.10.25.10">
    <property type="entry name" value="Laminin"/>
    <property type="match status" value="1"/>
</dbReference>
<dbReference type="PROSITE" id="PS50026">
    <property type="entry name" value="EGF_3"/>
    <property type="match status" value="1"/>
</dbReference>
<dbReference type="PROSITE" id="PS01186">
    <property type="entry name" value="EGF_2"/>
    <property type="match status" value="1"/>
</dbReference>
<dbReference type="InterPro" id="IPR055355">
    <property type="entry name" value="ZP-C"/>
</dbReference>
<evidence type="ECO:0000259" key="10">
    <source>
        <dbReference type="PROSITE" id="PS51034"/>
    </source>
</evidence>
<protein>
    <submittedName>
        <fullName evidence="12">CUB and zona pellucida-like domain-containing protein 1 isoform X1</fullName>
    </submittedName>
</protein>
<evidence type="ECO:0000256" key="1">
    <source>
        <dbReference type="ARBA" id="ARBA00022536"/>
    </source>
</evidence>
<reference evidence="12" key="1">
    <citation type="submission" date="2025-08" db="UniProtKB">
        <authorList>
            <consortium name="RefSeq"/>
        </authorList>
    </citation>
    <scope>IDENTIFICATION</scope>
    <source>
        <tissue evidence="12">Sperm</tissue>
    </source>
</reference>
<dbReference type="SMART" id="SM00181">
    <property type="entry name" value="EGF"/>
    <property type="match status" value="1"/>
</dbReference>
<dbReference type="PANTHER" id="PTHR14002:SF43">
    <property type="entry name" value="DELTA-LIKE PROTEIN"/>
    <property type="match status" value="1"/>
</dbReference>
<accession>A0AAJ7TAC7</accession>
<dbReference type="PROSITE" id="PS51034">
    <property type="entry name" value="ZP_2"/>
    <property type="match status" value="1"/>
</dbReference>
<feature type="domain" description="EGF-like" evidence="9">
    <location>
        <begin position="36"/>
        <end position="75"/>
    </location>
</feature>
<evidence type="ECO:0000256" key="5">
    <source>
        <dbReference type="ARBA" id="ARBA00023180"/>
    </source>
</evidence>
<dbReference type="FunFam" id="2.10.25.10:FF:000095">
    <property type="entry name" value="Notch, isoform B"/>
    <property type="match status" value="1"/>
</dbReference>
<dbReference type="AlphaFoldDB" id="A0AAJ7TAC7"/>
<feature type="disulfide bond" evidence="6">
    <location>
        <begin position="65"/>
        <end position="74"/>
    </location>
</feature>
<evidence type="ECO:0000256" key="4">
    <source>
        <dbReference type="ARBA" id="ARBA00023157"/>
    </source>
</evidence>
<keyword evidence="7" id="KW-1133">Transmembrane helix</keyword>
<dbReference type="KEGG" id="pmrn:116944553"/>
<feature type="domain" description="ZP" evidence="10">
    <location>
        <begin position="83"/>
        <end position="321"/>
    </location>
</feature>
<dbReference type="PRINTS" id="PR00023">
    <property type="entry name" value="ZPELLUCIDA"/>
</dbReference>
<dbReference type="PROSITE" id="PS00022">
    <property type="entry name" value="EGF_1"/>
    <property type="match status" value="1"/>
</dbReference>
<evidence type="ECO:0000256" key="8">
    <source>
        <dbReference type="SAM" id="SignalP"/>
    </source>
</evidence>
<evidence type="ECO:0000256" key="3">
    <source>
        <dbReference type="ARBA" id="ARBA00022737"/>
    </source>
</evidence>